<keyword evidence="2" id="KW-1185">Reference proteome</keyword>
<dbReference type="Proteomes" id="UP000037460">
    <property type="component" value="Unassembled WGS sequence"/>
</dbReference>
<dbReference type="AlphaFoldDB" id="A0A0M0JA20"/>
<name>A0A0M0JA20_9EUKA</name>
<reference evidence="2" key="1">
    <citation type="journal article" date="2015" name="PLoS Genet.">
        <title>Genome Sequence and Transcriptome Analyses of Chrysochromulina tobin: Metabolic Tools for Enhanced Algal Fitness in the Prominent Order Prymnesiales (Haptophyceae).</title>
        <authorList>
            <person name="Hovde B.T."/>
            <person name="Deodato C.R."/>
            <person name="Hunsperger H.M."/>
            <person name="Ryken S.A."/>
            <person name="Yost W."/>
            <person name="Jha R.K."/>
            <person name="Patterson J."/>
            <person name="Monnat R.J. Jr."/>
            <person name="Barlow S.B."/>
            <person name="Starkenburg S.R."/>
            <person name="Cattolico R.A."/>
        </authorList>
    </citation>
    <scope>NUCLEOTIDE SEQUENCE</scope>
    <source>
        <strain evidence="2">CCMP291</strain>
    </source>
</reference>
<comment type="caution">
    <text evidence="1">The sequence shown here is derived from an EMBL/GenBank/DDBJ whole genome shotgun (WGS) entry which is preliminary data.</text>
</comment>
<organism evidence="1 2">
    <name type="scientific">Chrysochromulina tobinii</name>
    <dbReference type="NCBI Taxonomy" id="1460289"/>
    <lineage>
        <taxon>Eukaryota</taxon>
        <taxon>Haptista</taxon>
        <taxon>Haptophyta</taxon>
        <taxon>Prymnesiophyceae</taxon>
        <taxon>Prymnesiales</taxon>
        <taxon>Chrysochromulinaceae</taxon>
        <taxon>Chrysochromulina</taxon>
    </lineage>
</organism>
<protein>
    <submittedName>
        <fullName evidence="1">Uncharacterized protein</fullName>
    </submittedName>
</protein>
<gene>
    <name evidence="1" type="ORF">Ctob_005745</name>
</gene>
<evidence type="ECO:0000313" key="2">
    <source>
        <dbReference type="Proteomes" id="UP000037460"/>
    </source>
</evidence>
<accession>A0A0M0JA20</accession>
<evidence type="ECO:0000313" key="1">
    <source>
        <dbReference type="EMBL" id="KOO23053.1"/>
    </source>
</evidence>
<sequence length="1050" mass="109995">MLTDAAGRLAPESRAVLVTRVVSGSEEAGSREALFGATLDALPEAERLNLLGTALEAQSVGNLMRVLGKVLEKVEKSRRLLLLGLLTDSLDDAAKAKHALEVTQHLTSEARAAVAKSLFHNLPKLTRRPAVAELLSGLSKGERIELTSDVLSSIPLSDLVELTTRRCDTMDGSTRIGFVSETMGTISARERNQLVEELLVKMPGSEREKLLGNLFGMLSKTLPPSDGPLARFLHGITIGPVTMDLSLPAPVGHADIHLDELMCTDLTIAKLSTSTAPQPPLALSFDIELGYLSCQTAHGSTLKVMPLGYPSWGPGVMHITLGNTEGSMSAKVATTLTLDIDGDGLPVAVHFGTSDVKLDGSITITGEPTFGRILQPVINAQVEQLEQELQKNLTHLLEVTLSERLTHALSNLSTHVLRPLLEVPTAPLAEGQVAHEAIVWRNSSTIELLDVLLNEVVGTDGPFGLNGLAKRLTGGSGVADLSGPLALPRVLALNVSSLGALQIALLDARVAGLDQLEQFELLTPGDAAAGGAHSLGFALGTASLGVQALANFTFVLDGSVLNGSAPITAPPLTEALHLEAGLVQASALATIFAAINASLDVAGALAEPGCIAAAVLNASVTLTVLSASADGLSTVENVTLLEPLNGPLLRSGISSAGLRAATRVRLDTDAPWLAAGVGGLEMAISIELAQLAISSTALLAVNRSGWGDLQLQQALNGSCLNRQLLAMPSLSDLQMDLESISLGLTGDNWGYGPPQPVQLPSRAFALPPNLVPPLLRRFVNPLLAQLTAWLLGTSDVCVTPPPYARGSALIDWRESALMQALHGVVDSTGARLNGLIANWTNQTGALELNRSLQLNIYDVKLGEIGIEIDEIHMGGLDGLFNVTIAQADPIDPIRLNNELGVGQARHHSSLDDEFGEDARLPLTLGMRLQLTIDGQPHTYSASAKLLGALLQLDTELGVDLGALGELPLRTLASHPACALVLPLNNLSLTPTSGLYLLNELNGEADLELTSRAVGIMTKLRMPPGSSTAKSAFVADVLARPGACAATLAAR</sequence>
<dbReference type="EMBL" id="JWZX01003225">
    <property type="protein sequence ID" value="KOO23053.1"/>
    <property type="molecule type" value="Genomic_DNA"/>
</dbReference>
<proteinExistence type="predicted"/>